<keyword evidence="1" id="KW-0812">Transmembrane</keyword>
<keyword evidence="1" id="KW-0472">Membrane</keyword>
<gene>
    <name evidence="2" type="ORF">WMY93_026344</name>
</gene>
<organism evidence="2 3">
    <name type="scientific">Mugilogobius chulae</name>
    <name type="common">yellowstripe goby</name>
    <dbReference type="NCBI Taxonomy" id="88201"/>
    <lineage>
        <taxon>Eukaryota</taxon>
        <taxon>Metazoa</taxon>
        <taxon>Chordata</taxon>
        <taxon>Craniata</taxon>
        <taxon>Vertebrata</taxon>
        <taxon>Euteleostomi</taxon>
        <taxon>Actinopterygii</taxon>
        <taxon>Neopterygii</taxon>
        <taxon>Teleostei</taxon>
        <taxon>Neoteleostei</taxon>
        <taxon>Acanthomorphata</taxon>
        <taxon>Gobiaria</taxon>
        <taxon>Gobiiformes</taxon>
        <taxon>Gobioidei</taxon>
        <taxon>Gobiidae</taxon>
        <taxon>Gobionellinae</taxon>
        <taxon>Mugilogobius</taxon>
    </lineage>
</organism>
<evidence type="ECO:0000256" key="1">
    <source>
        <dbReference type="SAM" id="Phobius"/>
    </source>
</evidence>
<comment type="caution">
    <text evidence="2">The sequence shown here is derived from an EMBL/GenBank/DDBJ whole genome shotgun (WGS) entry which is preliminary data.</text>
</comment>
<name>A0AAW0N774_9GOBI</name>
<evidence type="ECO:0000313" key="3">
    <source>
        <dbReference type="Proteomes" id="UP001460270"/>
    </source>
</evidence>
<dbReference type="EMBL" id="JBBPFD010000019">
    <property type="protein sequence ID" value="KAK7886723.1"/>
    <property type="molecule type" value="Genomic_DNA"/>
</dbReference>
<dbReference type="Proteomes" id="UP001460270">
    <property type="component" value="Unassembled WGS sequence"/>
</dbReference>
<reference evidence="3" key="1">
    <citation type="submission" date="2024-04" db="EMBL/GenBank/DDBJ databases">
        <title>Salinicola lusitanus LLJ914,a marine bacterium isolated from the Okinawa Trough.</title>
        <authorList>
            <person name="Li J."/>
        </authorList>
    </citation>
    <scope>NUCLEOTIDE SEQUENCE [LARGE SCALE GENOMIC DNA]</scope>
</reference>
<keyword evidence="3" id="KW-1185">Reference proteome</keyword>
<evidence type="ECO:0000313" key="2">
    <source>
        <dbReference type="EMBL" id="KAK7886723.1"/>
    </source>
</evidence>
<protein>
    <submittedName>
        <fullName evidence="2">Uncharacterized protein</fullName>
    </submittedName>
</protein>
<sequence length="200" mass="21638">MCVSEMKTIGGVEMVLGLLDLSLGLILQQIPTSFQRIMAPVYSTAATTCFAGLLLVLDGCEPTYKNIRYNTILHLLVVLFNAGTFGLLIQHVPFKLREIPDPNGGWIYLDRHATLLIGGVLVVLVVSLLVETLVGLYLALIGWCVMTEMRGQTEIPEGNTTEPLCVELNPDCAGTEAGLNQDCAGTEPGLNQDCAEMNQD</sequence>
<proteinExistence type="predicted"/>
<feature type="transmembrane region" description="Helical" evidence="1">
    <location>
        <begin position="12"/>
        <end position="31"/>
    </location>
</feature>
<feature type="transmembrane region" description="Helical" evidence="1">
    <location>
        <begin position="37"/>
        <end position="57"/>
    </location>
</feature>
<accession>A0AAW0N774</accession>
<keyword evidence="1" id="KW-1133">Transmembrane helix</keyword>
<dbReference type="AlphaFoldDB" id="A0AAW0N774"/>
<feature type="transmembrane region" description="Helical" evidence="1">
    <location>
        <begin position="69"/>
        <end position="92"/>
    </location>
</feature>
<feature type="transmembrane region" description="Helical" evidence="1">
    <location>
        <begin position="112"/>
        <end position="140"/>
    </location>
</feature>